<dbReference type="Pfam" id="PF00589">
    <property type="entry name" value="Phage_integrase"/>
    <property type="match status" value="1"/>
</dbReference>
<gene>
    <name evidence="4" type="ORF">E2553_00095</name>
</gene>
<dbReference type="GO" id="GO:0006310">
    <property type="term" value="P:DNA recombination"/>
    <property type="evidence" value="ECO:0007669"/>
    <property type="project" value="UniProtKB-KW"/>
</dbReference>
<evidence type="ECO:0000259" key="3">
    <source>
        <dbReference type="PROSITE" id="PS51898"/>
    </source>
</evidence>
<dbReference type="InterPro" id="IPR013762">
    <property type="entry name" value="Integrase-like_cat_sf"/>
</dbReference>
<dbReference type="InterPro" id="IPR002104">
    <property type="entry name" value="Integrase_catalytic"/>
</dbReference>
<organism evidence="4 5">
    <name type="scientific">Paraburkholderia dipogonis</name>
    <dbReference type="NCBI Taxonomy" id="1211383"/>
    <lineage>
        <taxon>Bacteria</taxon>
        <taxon>Pseudomonadati</taxon>
        <taxon>Pseudomonadota</taxon>
        <taxon>Betaproteobacteria</taxon>
        <taxon>Burkholderiales</taxon>
        <taxon>Burkholderiaceae</taxon>
        <taxon>Paraburkholderia</taxon>
    </lineage>
</organism>
<dbReference type="PANTHER" id="PTHR30349:SF94">
    <property type="entry name" value="INTEGRASE_RECOMBINASE HI_1414-RELATED"/>
    <property type="match status" value="1"/>
</dbReference>
<reference evidence="4 5" key="1">
    <citation type="submission" date="2019-03" db="EMBL/GenBank/DDBJ databases">
        <title>Complete Genome Sequence of Paraburkholderia dipogonis ICMP 19430T, a Nitrogen-fixing Symbiont of the South African Invasive Legume Dipogon lignosus in New Zealand.</title>
        <authorList>
            <person name="De Meyer S.E."/>
        </authorList>
    </citation>
    <scope>NUCLEOTIDE SEQUENCE [LARGE SCALE GENOMIC DNA]</scope>
    <source>
        <strain evidence="4 5">ICMP 19430</strain>
    </source>
</reference>
<sequence length="260" mass="29990">MFVRDLPEFAGRRLVDADTPMWADWRDIRLKGFTRPDGTVARPVKNSTVLREMNLYRNVFTIARREWKWIDVNPFTDVASPPNGTPRERRPDPWKEIRPIVRWLGYRTGQEPVTKSQEVALAYLVALRSGMRAKELLGLGKGTLNMRTGVAEVRHKMQYLTKRPRQIPLPRPALRLLRAVEHREMCFSVSADSLSTLFRKAKIALGIANLTFHDSRGEALTRLSKKVDVLTLSRISGIKNLKILMEHYYRETSEQIAARL</sequence>
<evidence type="ECO:0000256" key="2">
    <source>
        <dbReference type="ARBA" id="ARBA00023172"/>
    </source>
</evidence>
<dbReference type="InterPro" id="IPR011010">
    <property type="entry name" value="DNA_brk_join_enz"/>
</dbReference>
<comment type="caution">
    <text evidence="4">The sequence shown here is derived from an EMBL/GenBank/DDBJ whole genome shotgun (WGS) entry which is preliminary data.</text>
</comment>
<dbReference type="AlphaFoldDB" id="A0A4Y8NC24"/>
<dbReference type="GO" id="GO:0003677">
    <property type="term" value="F:DNA binding"/>
    <property type="evidence" value="ECO:0007669"/>
    <property type="project" value="InterPro"/>
</dbReference>
<accession>A0A4Y8NC24</accession>
<dbReference type="Proteomes" id="UP000297385">
    <property type="component" value="Unassembled WGS sequence"/>
</dbReference>
<keyword evidence="1" id="KW-0229">DNA integration</keyword>
<evidence type="ECO:0000256" key="1">
    <source>
        <dbReference type="ARBA" id="ARBA00022908"/>
    </source>
</evidence>
<evidence type="ECO:0000313" key="5">
    <source>
        <dbReference type="Proteomes" id="UP000297385"/>
    </source>
</evidence>
<dbReference type="Gene3D" id="1.10.443.10">
    <property type="entry name" value="Intergrase catalytic core"/>
    <property type="match status" value="1"/>
</dbReference>
<dbReference type="PROSITE" id="PS51898">
    <property type="entry name" value="TYR_RECOMBINASE"/>
    <property type="match status" value="1"/>
</dbReference>
<dbReference type="PANTHER" id="PTHR30349">
    <property type="entry name" value="PHAGE INTEGRASE-RELATED"/>
    <property type="match status" value="1"/>
</dbReference>
<dbReference type="SUPFAM" id="SSF56349">
    <property type="entry name" value="DNA breaking-rejoining enzymes"/>
    <property type="match status" value="1"/>
</dbReference>
<protein>
    <submittedName>
        <fullName evidence="4">Integrase</fullName>
    </submittedName>
</protein>
<keyword evidence="2" id="KW-0233">DNA recombination</keyword>
<feature type="domain" description="Tyr recombinase" evidence="3">
    <location>
        <begin position="89"/>
        <end position="260"/>
    </location>
</feature>
<name>A0A4Y8NC24_9BURK</name>
<dbReference type="EMBL" id="SNVI01000001">
    <property type="protein sequence ID" value="TFE47093.1"/>
    <property type="molecule type" value="Genomic_DNA"/>
</dbReference>
<proteinExistence type="predicted"/>
<evidence type="ECO:0000313" key="4">
    <source>
        <dbReference type="EMBL" id="TFE47093.1"/>
    </source>
</evidence>
<dbReference type="GO" id="GO:0015074">
    <property type="term" value="P:DNA integration"/>
    <property type="evidence" value="ECO:0007669"/>
    <property type="project" value="UniProtKB-KW"/>
</dbReference>
<dbReference type="InterPro" id="IPR050090">
    <property type="entry name" value="Tyrosine_recombinase_XerCD"/>
</dbReference>